<feature type="chain" id="PRO_5045180067" evidence="1">
    <location>
        <begin position="24"/>
        <end position="120"/>
    </location>
</feature>
<evidence type="ECO:0000256" key="1">
    <source>
        <dbReference type="SAM" id="SignalP"/>
    </source>
</evidence>
<dbReference type="RefSeq" id="WP_380072104.1">
    <property type="nucleotide sequence ID" value="NZ_JBHRTO010000001.1"/>
</dbReference>
<dbReference type="Proteomes" id="UP001595547">
    <property type="component" value="Unassembled WGS sequence"/>
</dbReference>
<organism evidence="2 3">
    <name type="scientific">Cypionkella sinensis</name>
    <dbReference type="NCBI Taxonomy" id="1756043"/>
    <lineage>
        <taxon>Bacteria</taxon>
        <taxon>Pseudomonadati</taxon>
        <taxon>Pseudomonadota</taxon>
        <taxon>Alphaproteobacteria</taxon>
        <taxon>Rhodobacterales</taxon>
        <taxon>Paracoccaceae</taxon>
        <taxon>Cypionkella</taxon>
    </lineage>
</organism>
<dbReference type="EMBL" id="JBHRTO010000001">
    <property type="protein sequence ID" value="MFC3180480.1"/>
    <property type="molecule type" value="Genomic_DNA"/>
</dbReference>
<name>A0ABV7IYE0_9RHOB</name>
<sequence>MILRDSKSTFCVLLALMAADARAEELVVGGTDFSAMGELAEETRLLSCKNEGAAAANVMLARQMGQSPKQVKKATMATGELDIDLAIKAAFETPRKATQAAQTRESDRFRTRYTVACLNR</sequence>
<accession>A0ABV7IYE0</accession>
<keyword evidence="3" id="KW-1185">Reference proteome</keyword>
<proteinExistence type="predicted"/>
<protein>
    <submittedName>
        <fullName evidence="2">Uncharacterized protein</fullName>
    </submittedName>
</protein>
<feature type="signal peptide" evidence="1">
    <location>
        <begin position="1"/>
        <end position="23"/>
    </location>
</feature>
<comment type="caution">
    <text evidence="2">The sequence shown here is derived from an EMBL/GenBank/DDBJ whole genome shotgun (WGS) entry which is preliminary data.</text>
</comment>
<keyword evidence="1" id="KW-0732">Signal</keyword>
<evidence type="ECO:0000313" key="3">
    <source>
        <dbReference type="Proteomes" id="UP001595547"/>
    </source>
</evidence>
<gene>
    <name evidence="2" type="ORF">ACFOGH_05730</name>
</gene>
<reference evidence="3" key="1">
    <citation type="journal article" date="2019" name="Int. J. Syst. Evol. Microbiol.">
        <title>The Global Catalogue of Microorganisms (GCM) 10K type strain sequencing project: providing services to taxonomists for standard genome sequencing and annotation.</title>
        <authorList>
            <consortium name="The Broad Institute Genomics Platform"/>
            <consortium name="The Broad Institute Genome Sequencing Center for Infectious Disease"/>
            <person name="Wu L."/>
            <person name="Ma J."/>
        </authorList>
    </citation>
    <scope>NUCLEOTIDE SEQUENCE [LARGE SCALE GENOMIC DNA]</scope>
    <source>
        <strain evidence="3">KCTC 52039</strain>
    </source>
</reference>
<evidence type="ECO:0000313" key="2">
    <source>
        <dbReference type="EMBL" id="MFC3180480.1"/>
    </source>
</evidence>